<proteinExistence type="predicted"/>
<accession>A0A956NGG9</accession>
<protein>
    <submittedName>
        <fullName evidence="1">Uncharacterized protein</fullName>
    </submittedName>
</protein>
<sequence>GVMTAAAVPDSGLFRVAFASNETSAADVLGAVTKANPKLVLRDIAQVSGGSADACAGCPSRTSCGDADKEH</sequence>
<reference evidence="1" key="1">
    <citation type="submission" date="2020-04" db="EMBL/GenBank/DDBJ databases">
        <authorList>
            <person name="Zhang T."/>
        </authorList>
    </citation>
    <scope>NUCLEOTIDE SEQUENCE</scope>
    <source>
        <strain evidence="1">HKST-UBA02</strain>
    </source>
</reference>
<reference evidence="1" key="2">
    <citation type="journal article" date="2021" name="Microbiome">
        <title>Successional dynamics and alternative stable states in a saline activated sludge microbial community over 9 years.</title>
        <authorList>
            <person name="Wang Y."/>
            <person name="Ye J."/>
            <person name="Ju F."/>
            <person name="Liu L."/>
            <person name="Boyd J.A."/>
            <person name="Deng Y."/>
            <person name="Parks D.H."/>
            <person name="Jiang X."/>
            <person name="Yin X."/>
            <person name="Woodcroft B.J."/>
            <person name="Tyson G.W."/>
            <person name="Hugenholtz P."/>
            <person name="Polz M.F."/>
            <person name="Zhang T."/>
        </authorList>
    </citation>
    <scope>NUCLEOTIDE SEQUENCE</scope>
    <source>
        <strain evidence="1">HKST-UBA02</strain>
    </source>
</reference>
<comment type="caution">
    <text evidence="1">The sequence shown here is derived from an EMBL/GenBank/DDBJ whole genome shotgun (WGS) entry which is preliminary data.</text>
</comment>
<evidence type="ECO:0000313" key="2">
    <source>
        <dbReference type="Proteomes" id="UP000739538"/>
    </source>
</evidence>
<feature type="non-terminal residue" evidence="1">
    <location>
        <position position="1"/>
    </location>
</feature>
<name>A0A956NGG9_UNCEI</name>
<dbReference type="AlphaFoldDB" id="A0A956NGG9"/>
<gene>
    <name evidence="1" type="ORF">KDA27_24390</name>
</gene>
<evidence type="ECO:0000313" key="1">
    <source>
        <dbReference type="EMBL" id="MCA9758957.1"/>
    </source>
</evidence>
<dbReference type="EMBL" id="JAGQHS010000237">
    <property type="protein sequence ID" value="MCA9758957.1"/>
    <property type="molecule type" value="Genomic_DNA"/>
</dbReference>
<organism evidence="1 2">
    <name type="scientific">Eiseniibacteriota bacterium</name>
    <dbReference type="NCBI Taxonomy" id="2212470"/>
    <lineage>
        <taxon>Bacteria</taxon>
        <taxon>Candidatus Eiseniibacteriota</taxon>
    </lineage>
</organism>
<dbReference type="Proteomes" id="UP000739538">
    <property type="component" value="Unassembled WGS sequence"/>
</dbReference>